<name>G4Q992_ACIIR</name>
<dbReference type="KEGG" id="ain:Acin_1372"/>
<protein>
    <submittedName>
        <fullName evidence="2">Uncharacterized protein</fullName>
    </submittedName>
</protein>
<dbReference type="InParanoid" id="G4Q992"/>
<feature type="region of interest" description="Disordered" evidence="1">
    <location>
        <begin position="1"/>
        <end position="30"/>
    </location>
</feature>
<dbReference type="STRING" id="568816.Acin_1372"/>
<dbReference type="PATRIC" id="fig|568816.4.peg.1328"/>
<accession>G4Q992</accession>
<proteinExistence type="predicted"/>
<evidence type="ECO:0000313" key="3">
    <source>
        <dbReference type="Proteomes" id="UP000007093"/>
    </source>
</evidence>
<dbReference type="Proteomes" id="UP000007093">
    <property type="component" value="Chromosome"/>
</dbReference>
<dbReference type="AlphaFoldDB" id="G4Q992"/>
<reference evidence="2 3" key="1">
    <citation type="journal article" date="2011" name="J. Bacteriol.">
        <title>Complete genome sequence of Acidaminococcus intestini RYC-MR95, a Gram-negative bacterium from the phylum Firmicutes.</title>
        <authorList>
            <person name="D'Auria G."/>
            <person name="Galan J.C."/>
            <person name="Rodriguez-Alcayna M."/>
            <person name="Moya A."/>
            <person name="Baquero F."/>
            <person name="Latorre A."/>
        </authorList>
    </citation>
    <scope>NUCLEOTIDE SEQUENCE [LARGE SCALE GENOMIC DNA]</scope>
    <source>
        <strain evidence="2 3">RyC-MR95</strain>
    </source>
</reference>
<evidence type="ECO:0000313" key="2">
    <source>
        <dbReference type="EMBL" id="AEQ22594.1"/>
    </source>
</evidence>
<keyword evidence="3" id="KW-1185">Reference proteome</keyword>
<dbReference type="HOGENOM" id="CLU_2893602_0_0_9"/>
<organism evidence="2 3">
    <name type="scientific">Acidaminococcus intestini (strain RyC-MR95)</name>
    <dbReference type="NCBI Taxonomy" id="568816"/>
    <lineage>
        <taxon>Bacteria</taxon>
        <taxon>Bacillati</taxon>
        <taxon>Bacillota</taxon>
        <taxon>Negativicutes</taxon>
        <taxon>Acidaminococcales</taxon>
        <taxon>Acidaminococcaceae</taxon>
        <taxon>Acidaminococcus</taxon>
    </lineage>
</organism>
<sequence>MVGQTSNRAGGSGEAKYESHNHPIDNDETWTDTLKPGTLVTVIPVGGQDDQLYIIADSLVKL</sequence>
<evidence type="ECO:0000256" key="1">
    <source>
        <dbReference type="SAM" id="MobiDB-lite"/>
    </source>
</evidence>
<feature type="compositionally biased region" description="Basic and acidic residues" evidence="1">
    <location>
        <begin position="15"/>
        <end position="25"/>
    </location>
</feature>
<gene>
    <name evidence="2" type="ordered locus">Acin_1372</name>
</gene>
<dbReference type="EMBL" id="CP003058">
    <property type="protein sequence ID" value="AEQ22594.1"/>
    <property type="molecule type" value="Genomic_DNA"/>
</dbReference>